<dbReference type="CDD" id="cd04301">
    <property type="entry name" value="NAT_SF"/>
    <property type="match status" value="1"/>
</dbReference>
<dbReference type="Gene3D" id="3.40.630.30">
    <property type="match status" value="1"/>
</dbReference>
<dbReference type="AlphaFoldDB" id="A0A4Q2T980"/>
<dbReference type="PROSITE" id="PS51186">
    <property type="entry name" value="GNAT"/>
    <property type="match status" value="1"/>
</dbReference>
<dbReference type="EMBL" id="SDWV01000004">
    <property type="protein sequence ID" value="RYC13399.1"/>
    <property type="molecule type" value="Genomic_DNA"/>
</dbReference>
<dbReference type="OrthoDB" id="3788759at2"/>
<name>A0A4Q2T980_9ACTN</name>
<reference evidence="2 3" key="1">
    <citation type="submission" date="2019-01" db="EMBL/GenBank/DDBJ databases">
        <title>Novel species of Nocardioides.</title>
        <authorList>
            <person name="Liu Q."/>
            <person name="X Y.-H."/>
        </authorList>
    </citation>
    <scope>NUCLEOTIDE SEQUENCE [LARGE SCALE GENOMIC DNA]</scope>
    <source>
        <strain evidence="2 3">HLT2-9</strain>
    </source>
</reference>
<organism evidence="2 3">
    <name type="scientific">Nocardioides zhouii</name>
    <dbReference type="NCBI Taxonomy" id="1168729"/>
    <lineage>
        <taxon>Bacteria</taxon>
        <taxon>Bacillati</taxon>
        <taxon>Actinomycetota</taxon>
        <taxon>Actinomycetes</taxon>
        <taxon>Propionibacteriales</taxon>
        <taxon>Nocardioidaceae</taxon>
        <taxon>Nocardioides</taxon>
    </lineage>
</organism>
<gene>
    <name evidence="2" type="ORF">EUA94_05930</name>
</gene>
<proteinExistence type="predicted"/>
<dbReference type="InterPro" id="IPR000182">
    <property type="entry name" value="GNAT_dom"/>
</dbReference>
<dbReference type="Proteomes" id="UP000291101">
    <property type="component" value="Unassembled WGS sequence"/>
</dbReference>
<comment type="caution">
    <text evidence="2">The sequence shown here is derived from an EMBL/GenBank/DDBJ whole genome shotgun (WGS) entry which is preliminary data.</text>
</comment>
<dbReference type="GO" id="GO:0016747">
    <property type="term" value="F:acyltransferase activity, transferring groups other than amino-acyl groups"/>
    <property type="evidence" value="ECO:0007669"/>
    <property type="project" value="InterPro"/>
</dbReference>
<evidence type="ECO:0000259" key="1">
    <source>
        <dbReference type="PROSITE" id="PS51186"/>
    </source>
</evidence>
<accession>A0A4Q2T980</accession>
<evidence type="ECO:0000313" key="3">
    <source>
        <dbReference type="Proteomes" id="UP000291101"/>
    </source>
</evidence>
<dbReference type="InterPro" id="IPR016181">
    <property type="entry name" value="Acyl_CoA_acyltransferase"/>
</dbReference>
<sequence length="199" mass="21208">MPPTAPPPTVVFLRDGRAAEVRALAQSDRTEVDALHANVGDDSSRLRFFSVGRAAGQRYVDHLFSQSGDTFLALVVTLNGHVVGVAAAERLTAGSAEVAFLVADPERGHGIGTLLLEHLASSCHEQGIRQFMADMPPENHRMVQVFNDAGYAITRASEPGLLTFELSTESGEQSRRATGMRASVATLAASRSVAEPLAR</sequence>
<feature type="domain" description="N-acetyltransferase" evidence="1">
    <location>
        <begin position="19"/>
        <end position="169"/>
    </location>
</feature>
<dbReference type="Pfam" id="PF00583">
    <property type="entry name" value="Acetyltransf_1"/>
    <property type="match status" value="1"/>
</dbReference>
<protein>
    <submittedName>
        <fullName evidence="2">GNAT family N-acetyltransferase</fullName>
    </submittedName>
</protein>
<dbReference type="SUPFAM" id="SSF55729">
    <property type="entry name" value="Acyl-CoA N-acyltransferases (Nat)"/>
    <property type="match status" value="1"/>
</dbReference>
<keyword evidence="2" id="KW-0808">Transferase</keyword>
<evidence type="ECO:0000313" key="2">
    <source>
        <dbReference type="EMBL" id="RYC13399.1"/>
    </source>
</evidence>
<keyword evidence="3" id="KW-1185">Reference proteome</keyword>
<dbReference type="RefSeq" id="WP_129425643.1">
    <property type="nucleotide sequence ID" value="NZ_SDWV01000004.1"/>
</dbReference>